<evidence type="ECO:0000313" key="8">
    <source>
        <dbReference type="Proteomes" id="UP001306508"/>
    </source>
</evidence>
<protein>
    <recommendedName>
        <fullName evidence="6">PNPLA domain-containing protein</fullName>
    </recommendedName>
</protein>
<dbReference type="Pfam" id="PF11815">
    <property type="entry name" value="DUF3336"/>
    <property type="match status" value="1"/>
</dbReference>
<comment type="caution">
    <text evidence="7">The sequence shown here is derived from an EMBL/GenBank/DDBJ whole genome shotgun (WGS) entry which is preliminary data.</text>
</comment>
<dbReference type="Proteomes" id="UP001306508">
    <property type="component" value="Unassembled WGS sequence"/>
</dbReference>
<dbReference type="AlphaFoldDB" id="A0AAN8A947"/>
<feature type="domain" description="PNPLA" evidence="6">
    <location>
        <begin position="281"/>
        <end position="482"/>
    </location>
</feature>
<dbReference type="Gene3D" id="3.40.1090.10">
    <property type="entry name" value="Cytosolic phospholipase A2 catalytic domain"/>
    <property type="match status" value="1"/>
</dbReference>
<comment type="caution">
    <text evidence="4">Lacks conserved residue(s) required for the propagation of feature annotation.</text>
</comment>
<feature type="region of interest" description="Disordered" evidence="5">
    <location>
        <begin position="859"/>
        <end position="879"/>
    </location>
</feature>
<dbReference type="EMBL" id="JAWIZZ010000036">
    <property type="protein sequence ID" value="KAK5781286.1"/>
    <property type="molecule type" value="Genomic_DNA"/>
</dbReference>
<feature type="short sequence motif" description="GXGXXG" evidence="4">
    <location>
        <begin position="285"/>
        <end position="290"/>
    </location>
</feature>
<feature type="region of interest" description="Disordered" evidence="5">
    <location>
        <begin position="53"/>
        <end position="88"/>
    </location>
</feature>
<feature type="compositionally biased region" description="Basic residues" evidence="5">
    <location>
        <begin position="1015"/>
        <end position="1030"/>
    </location>
</feature>
<feature type="compositionally biased region" description="Polar residues" evidence="5">
    <location>
        <begin position="933"/>
        <end position="951"/>
    </location>
</feature>
<proteinExistence type="predicted"/>
<dbReference type="InterPro" id="IPR002641">
    <property type="entry name" value="PNPLA_dom"/>
</dbReference>
<evidence type="ECO:0000259" key="6">
    <source>
        <dbReference type="PROSITE" id="PS51635"/>
    </source>
</evidence>
<name>A0AAN8A947_9SACH</name>
<dbReference type="PANTHER" id="PTHR14226:SF10">
    <property type="entry name" value="TRIACYLGLYCEROL LIPASE 4-RELATED"/>
    <property type="match status" value="1"/>
</dbReference>
<keyword evidence="8" id="KW-1185">Reference proteome</keyword>
<dbReference type="PANTHER" id="PTHR14226">
    <property type="entry name" value="NEUROPATHY TARGET ESTERASE/SWISS CHEESE D.MELANOGASTER"/>
    <property type="match status" value="1"/>
</dbReference>
<dbReference type="GO" id="GO:0004806">
    <property type="term" value="F:triacylglycerol lipase activity"/>
    <property type="evidence" value="ECO:0007669"/>
    <property type="project" value="InterPro"/>
</dbReference>
<feature type="short sequence motif" description="GXSXG" evidence="4">
    <location>
        <begin position="312"/>
        <end position="316"/>
    </location>
</feature>
<evidence type="ECO:0000256" key="4">
    <source>
        <dbReference type="PROSITE-ProRule" id="PRU01161"/>
    </source>
</evidence>
<feature type="compositionally biased region" description="Polar residues" evidence="5">
    <location>
        <begin position="1087"/>
        <end position="1101"/>
    </location>
</feature>
<accession>A0AAN8A947</accession>
<dbReference type="GO" id="GO:0016042">
    <property type="term" value="P:lipid catabolic process"/>
    <property type="evidence" value="ECO:0007669"/>
    <property type="project" value="UniProtKB-UniRule"/>
</dbReference>
<feature type="compositionally biased region" description="Basic and acidic residues" evidence="5">
    <location>
        <begin position="952"/>
        <end position="972"/>
    </location>
</feature>
<evidence type="ECO:0000256" key="5">
    <source>
        <dbReference type="SAM" id="MobiDB-lite"/>
    </source>
</evidence>
<evidence type="ECO:0000256" key="2">
    <source>
        <dbReference type="ARBA" id="ARBA00022963"/>
    </source>
</evidence>
<dbReference type="FunFam" id="3.40.1090.10:FF:000036">
    <property type="entry name" value="Patatin-like phospholipase domain-containing protein"/>
    <property type="match status" value="1"/>
</dbReference>
<gene>
    <name evidence="7" type="ORF">RI543_001126</name>
</gene>
<feature type="active site" description="Proton acceptor" evidence="4">
    <location>
        <position position="469"/>
    </location>
</feature>
<evidence type="ECO:0000256" key="1">
    <source>
        <dbReference type="ARBA" id="ARBA00022801"/>
    </source>
</evidence>
<dbReference type="InterPro" id="IPR016035">
    <property type="entry name" value="Acyl_Trfase/lysoPLipase"/>
</dbReference>
<feature type="compositionally biased region" description="Low complexity" evidence="5">
    <location>
        <begin position="61"/>
        <end position="70"/>
    </location>
</feature>
<keyword evidence="2 4" id="KW-0442">Lipid degradation</keyword>
<sequence>MPTANSLVLFGNSINRDGEMTQHLIEQYYESVLNNKSKAKRRNCSRSIRIPIEYGQQTSANKDQPSNDNNNNKDHNEQGNEGEEEEIEVEIDLDEDSKDTETFDMDMDTDMDMDQIEPITFWSKIKSLCYNIFVGDYQKDLLIAKLQSQRRHSMSYAEWRQSALRLDNLTNKIKWKHKLECGLYDYQLIQSLLHKLQKARLNEDYHYLLYLIRTNWVRNLGNMGNVNLYRHSYIGTKKLIDEYIDESRRCIEALVNKSDLDDGYLMGILQQTRRNIGRTALVLSGGGTFGLFHIGVLSTLFELDLLPRVISGSSAGAIVASILSVHHKEEIPSLLQEILGMEFNIFKDDKRKSESENFLIKISRFLKNGTWFNNEHLVNTMISFLGDLTFREAYNRTGKILNITVSPASLFEQPRLLNNLTAPNVLIWSAVCASCSLPGIFPSSPLYEKDPKTGETRIWNGSSSVKFVDGSVDNDLPISRLSEMFNVDHIIACQVNIHVVPFLKLSVSCVGGEIEDEFNARLRQNLGKMYDFLSNEMIHILEIGSEMGIATNTLTKLRSVLSQQYSGDITILPDMGMLRRINELLSNPTRDFLLREITNGARATWPKISVIENHCAQEFALDKAITFLKGKIIVSSSIKNPLQFSDFPLIKAKQNGGDKQKWREEENKEEEDMEAVAERLVSSYNNNNNIGKNNKDTLKNHDLSIQDTMELSFKNATNVLDDNLLETESPNSLLLLNENIANKTSVTTDPLTGKVKIQTNPSSSSSTALISSSLSNNMIGRKVRRKSDSGMVTSGGYYFQDHNMKPLQFNIPSPSTDNIHGYSNIHNNIGLHRRRSQLYTKGSTGHIFFPMERRSWNYTNPNSNTTTNTTTNNNNSNKVNSADINAHTFKTDNPMLWSSPSPLVNEMVPVNSPRPKYKYRPYFNYKSSRIKSPFTTRPKSNTTGQVHFSTNDCKDNAGSRVDSYNKNEDDNVYRQSPSSSSSASVNPFFPGMIENDSPQQSHNEYRRYSVDISPRGRKNITHLTRRHQHSRSIESHSDSSIVTKSAISATTNKETKDDILSSSSFIKINEQQKNENNNHNDNKTNRESTNSITSPPDSSPASREDLA</sequence>
<dbReference type="InterPro" id="IPR050301">
    <property type="entry name" value="NTE"/>
</dbReference>
<evidence type="ECO:0000256" key="3">
    <source>
        <dbReference type="ARBA" id="ARBA00023098"/>
    </source>
</evidence>
<dbReference type="GO" id="GO:0006641">
    <property type="term" value="P:triglyceride metabolic process"/>
    <property type="evidence" value="ECO:0007669"/>
    <property type="project" value="UniProtKB-ARBA"/>
</dbReference>
<keyword evidence="1 4" id="KW-0378">Hydrolase</keyword>
<dbReference type="SUPFAM" id="SSF52151">
    <property type="entry name" value="FabD/lysophospholipase-like"/>
    <property type="match status" value="1"/>
</dbReference>
<evidence type="ECO:0000313" key="7">
    <source>
        <dbReference type="EMBL" id="KAK5781286.1"/>
    </source>
</evidence>
<keyword evidence="3 4" id="KW-0443">Lipid metabolism</keyword>
<feature type="region of interest" description="Disordered" evidence="5">
    <location>
        <begin position="930"/>
        <end position="1041"/>
    </location>
</feature>
<feature type="compositionally biased region" description="Low complexity" evidence="5">
    <location>
        <begin position="859"/>
        <end position="877"/>
    </location>
</feature>
<feature type="compositionally biased region" description="Basic and acidic residues" evidence="5">
    <location>
        <begin position="1070"/>
        <end position="1086"/>
    </location>
</feature>
<dbReference type="Pfam" id="PF01734">
    <property type="entry name" value="Patatin"/>
    <property type="match status" value="1"/>
</dbReference>
<feature type="region of interest" description="Disordered" evidence="5">
    <location>
        <begin position="1069"/>
        <end position="1107"/>
    </location>
</feature>
<dbReference type="InterPro" id="IPR021771">
    <property type="entry name" value="Triacylglycerol_lipase_N"/>
</dbReference>
<feature type="active site" description="Nucleophile" evidence="4">
    <location>
        <position position="314"/>
    </location>
</feature>
<dbReference type="CDD" id="cd07230">
    <property type="entry name" value="Pat_TGL4-5_like"/>
    <property type="match status" value="1"/>
</dbReference>
<reference evidence="8" key="1">
    <citation type="submission" date="2023-07" db="EMBL/GenBank/DDBJ databases">
        <title>A draft genome of Kazachstania heterogenica Y-27499.</title>
        <authorList>
            <person name="Donic C."/>
            <person name="Kralova J.S."/>
            <person name="Fidel L."/>
            <person name="Ben-Dor S."/>
            <person name="Jung S."/>
        </authorList>
    </citation>
    <scope>NUCLEOTIDE SEQUENCE [LARGE SCALE GENOMIC DNA]</scope>
    <source>
        <strain evidence="8">Y27499</strain>
    </source>
</reference>
<organism evidence="7 8">
    <name type="scientific">Arxiozyma heterogenica</name>
    <dbReference type="NCBI Taxonomy" id="278026"/>
    <lineage>
        <taxon>Eukaryota</taxon>
        <taxon>Fungi</taxon>
        <taxon>Dikarya</taxon>
        <taxon>Ascomycota</taxon>
        <taxon>Saccharomycotina</taxon>
        <taxon>Saccharomycetes</taxon>
        <taxon>Saccharomycetales</taxon>
        <taxon>Saccharomycetaceae</taxon>
        <taxon>Arxiozyma</taxon>
    </lineage>
</organism>
<dbReference type="PROSITE" id="PS51635">
    <property type="entry name" value="PNPLA"/>
    <property type="match status" value="1"/>
</dbReference>